<reference evidence="2" key="2">
    <citation type="submission" date="2021-05" db="EMBL/GenBank/DDBJ databases">
        <title>Molecular characterization for Shewanella algae harboring chromosomal blaOXA-55-like strains isolated from clinical and environment sample.</title>
        <authorList>
            <person name="Ohama Y."/>
            <person name="Aoki K."/>
            <person name="Harada S."/>
            <person name="Moriya K."/>
            <person name="Ishii Y."/>
            <person name="Tateda K."/>
        </authorList>
    </citation>
    <scope>NUCLEOTIDE SEQUENCE</scope>
    <source>
        <strain evidence="2">TUM17379</strain>
    </source>
</reference>
<dbReference type="InterPro" id="IPR017734">
    <property type="entry name" value="T6SS_SciN"/>
</dbReference>
<dbReference type="KEGG" id="salg:BS332_11515"/>
<dbReference type="Gene3D" id="2.60.40.4150">
    <property type="entry name" value="Type VI secretion system, lipoprotein SciN"/>
    <property type="match status" value="1"/>
</dbReference>
<keyword evidence="1" id="KW-0732">Signal</keyword>
<evidence type="ECO:0000313" key="3">
    <source>
        <dbReference type="EMBL" id="SUI53253.1"/>
    </source>
</evidence>
<dbReference type="InterPro" id="IPR038706">
    <property type="entry name" value="Type_VI_SciN-like_sf"/>
</dbReference>
<proteinExistence type="predicted"/>
<accession>A0A379Z0F7</accession>
<dbReference type="PANTHER" id="PTHR37625">
    <property type="entry name" value="OUTER MEMBRANE LIPOPROTEIN-RELATED"/>
    <property type="match status" value="1"/>
</dbReference>
<dbReference type="Pfam" id="PF12790">
    <property type="entry name" value="T6SS-SciN"/>
    <property type="match status" value="1"/>
</dbReference>
<dbReference type="EMBL" id="AP024613">
    <property type="protein sequence ID" value="BCV43810.1"/>
    <property type="molecule type" value="Genomic_DNA"/>
</dbReference>
<sequence>MGLIRLGLIGLCLLQLAACSSAWNATKKTAQVLWDPSIPVGEAKDLPTQLTYSMYALDKVNPNAAGDATPLELVVYELEDDSKFLAADFDSLKADYKEALGSNYIDHSDYTLLPGQFKFIDHFAVDEDTRYIGIMAHFSDPEVAQWKKVVKIKPMGREYHLLMFFSEQDIVLDKVE</sequence>
<dbReference type="OrthoDB" id="8655355at2"/>
<dbReference type="EMBL" id="UGYO01000001">
    <property type="protein sequence ID" value="SUI53253.1"/>
    <property type="molecule type" value="Genomic_DNA"/>
</dbReference>
<organism evidence="3 4">
    <name type="scientific">Shewanella algae</name>
    <dbReference type="NCBI Taxonomy" id="38313"/>
    <lineage>
        <taxon>Bacteria</taxon>
        <taxon>Pseudomonadati</taxon>
        <taxon>Pseudomonadota</taxon>
        <taxon>Gammaproteobacteria</taxon>
        <taxon>Alteromonadales</taxon>
        <taxon>Shewanellaceae</taxon>
        <taxon>Shewanella</taxon>
    </lineage>
</organism>
<evidence type="ECO:0000313" key="4">
    <source>
        <dbReference type="Proteomes" id="UP000254069"/>
    </source>
</evidence>
<feature type="signal peptide" evidence="1">
    <location>
        <begin position="1"/>
        <end position="24"/>
    </location>
</feature>
<evidence type="ECO:0000313" key="2">
    <source>
        <dbReference type="EMBL" id="BCV43810.1"/>
    </source>
</evidence>
<dbReference type="RefSeq" id="WP_025889986.1">
    <property type="nucleotide sequence ID" value="NZ_AP024609.1"/>
</dbReference>
<dbReference type="AlphaFoldDB" id="A0A1S2TJH7"/>
<dbReference type="Proteomes" id="UP000825078">
    <property type="component" value="Chromosome"/>
</dbReference>
<accession>A0A1S2TJH7</accession>
<keyword evidence="4" id="KW-1185">Reference proteome</keyword>
<gene>
    <name evidence="3" type="ORF">NCTC10738_00755</name>
    <name evidence="2" type="ORF">TUM17379_08280</name>
</gene>
<protein>
    <submittedName>
        <fullName evidence="3">Uncharacterized protein conserved in bacteria</fullName>
    </submittedName>
</protein>
<reference evidence="3 4" key="1">
    <citation type="submission" date="2018-06" db="EMBL/GenBank/DDBJ databases">
        <authorList>
            <consortium name="Pathogen Informatics"/>
            <person name="Doyle S."/>
        </authorList>
    </citation>
    <scope>NUCLEOTIDE SEQUENCE [LARGE SCALE GENOMIC DNA]</scope>
    <source>
        <strain evidence="3 4">NCTC10738</strain>
    </source>
</reference>
<feature type="chain" id="PRO_5014545639" evidence="1">
    <location>
        <begin position="25"/>
        <end position="176"/>
    </location>
</feature>
<dbReference type="Proteomes" id="UP000254069">
    <property type="component" value="Unassembled WGS sequence"/>
</dbReference>
<dbReference type="STRING" id="38313.GCA_000947195_00812"/>
<name>A0A1S2TJH7_9GAMM</name>
<dbReference type="NCBIfam" id="TIGR03352">
    <property type="entry name" value="VI_chp_3"/>
    <property type="match status" value="1"/>
</dbReference>
<dbReference type="PANTHER" id="PTHR37625:SF5">
    <property type="entry name" value="LIPOPROTEIN"/>
    <property type="match status" value="1"/>
</dbReference>
<evidence type="ECO:0000256" key="1">
    <source>
        <dbReference type="SAM" id="SignalP"/>
    </source>
</evidence>